<feature type="domain" description="HAT C-terminal dimerisation" evidence="1">
    <location>
        <begin position="48"/>
        <end position="115"/>
    </location>
</feature>
<dbReference type="GO" id="GO:0046983">
    <property type="term" value="F:protein dimerization activity"/>
    <property type="evidence" value="ECO:0007669"/>
    <property type="project" value="InterPro"/>
</dbReference>
<dbReference type="Proteomes" id="UP000440732">
    <property type="component" value="Unassembled WGS sequence"/>
</dbReference>
<accession>A0A6A3UT97</accession>
<dbReference type="EMBL" id="QXGA01000049">
    <property type="protein sequence ID" value="KAE9154080.1"/>
    <property type="molecule type" value="Genomic_DNA"/>
</dbReference>
<dbReference type="InterPro" id="IPR008906">
    <property type="entry name" value="HATC_C_dom"/>
</dbReference>
<dbReference type="Pfam" id="PF05699">
    <property type="entry name" value="Dimer_Tnp_hAT"/>
    <property type="match status" value="1"/>
</dbReference>
<protein>
    <recommendedName>
        <fullName evidence="1">HAT C-terminal dimerisation domain-containing protein</fullName>
    </recommendedName>
</protein>
<name>A0A6A3UT97_9STRA</name>
<dbReference type="AlphaFoldDB" id="A0A6A3UT97"/>
<comment type="caution">
    <text evidence="2">The sequence shown here is derived from an EMBL/GenBank/DDBJ whole genome shotgun (WGS) entry which is preliminary data.</text>
</comment>
<evidence type="ECO:0000313" key="2">
    <source>
        <dbReference type="EMBL" id="KAE9154080.1"/>
    </source>
</evidence>
<reference evidence="2 3" key="1">
    <citation type="submission" date="2018-08" db="EMBL/GenBank/DDBJ databases">
        <title>Genomic investigation of the strawberry pathogen Phytophthora fragariae indicates pathogenicity is determined by transcriptional variation in three key races.</title>
        <authorList>
            <person name="Adams T.M."/>
            <person name="Armitage A.D."/>
            <person name="Sobczyk M.K."/>
            <person name="Bates H.J."/>
            <person name="Dunwell J.M."/>
            <person name="Nellist C.F."/>
            <person name="Harrison R.J."/>
        </authorList>
    </citation>
    <scope>NUCLEOTIDE SEQUENCE [LARGE SCALE GENOMIC DNA]</scope>
    <source>
        <strain evidence="2 3">NOV-5</strain>
    </source>
</reference>
<gene>
    <name evidence="2" type="ORF">PF006_g1858</name>
</gene>
<evidence type="ECO:0000313" key="3">
    <source>
        <dbReference type="Proteomes" id="UP000440732"/>
    </source>
</evidence>
<evidence type="ECO:0000259" key="1">
    <source>
        <dbReference type="Pfam" id="PF05699"/>
    </source>
</evidence>
<proteinExistence type="predicted"/>
<organism evidence="2 3">
    <name type="scientific">Phytophthora fragariae</name>
    <dbReference type="NCBI Taxonomy" id="53985"/>
    <lineage>
        <taxon>Eukaryota</taxon>
        <taxon>Sar</taxon>
        <taxon>Stramenopiles</taxon>
        <taxon>Oomycota</taxon>
        <taxon>Peronosporomycetes</taxon>
        <taxon>Peronosporales</taxon>
        <taxon>Peronosporaceae</taxon>
        <taxon>Phytophthora</taxon>
    </lineage>
</organism>
<sequence length="190" mass="21990">MQEWLELEPEWLEIAQHQSPEKTREGLSKDMTIDKADGMHWALMGLYKHIDVLKRFRDEGETQFPSIALLARILLGKISSSAFQERVFSTGGIVMDPLRTRTDSRRAKKQLLLKHNRDEITTMKQDVQNELSPGKSTCNSCKKEGRGYTNQMHHLLKKHPDYLQLAEAAFRKGNWLGISVPDQRTNEIFR</sequence>